<comment type="subcellular location">
    <subcellularLocation>
        <location evidence="1">Endomembrane system</location>
        <topology evidence="1">Multi-pass membrane protein</topology>
    </subcellularLocation>
</comment>
<evidence type="ECO:0000256" key="1">
    <source>
        <dbReference type="ARBA" id="ARBA00004127"/>
    </source>
</evidence>
<dbReference type="AlphaFoldDB" id="A0A2Y9AWS9"/>
<dbReference type="Pfam" id="PF04191">
    <property type="entry name" value="PEMT"/>
    <property type="match status" value="1"/>
</dbReference>
<evidence type="ECO:0000256" key="4">
    <source>
        <dbReference type="ARBA" id="ARBA00023136"/>
    </source>
</evidence>
<evidence type="ECO:0000256" key="2">
    <source>
        <dbReference type="ARBA" id="ARBA00022692"/>
    </source>
</evidence>
<dbReference type="GO" id="GO:0008168">
    <property type="term" value="F:methyltransferase activity"/>
    <property type="evidence" value="ECO:0007669"/>
    <property type="project" value="UniProtKB-KW"/>
</dbReference>
<dbReference type="GO" id="GO:0032259">
    <property type="term" value="P:methylation"/>
    <property type="evidence" value="ECO:0007669"/>
    <property type="project" value="UniProtKB-KW"/>
</dbReference>
<proteinExistence type="predicted"/>
<keyword evidence="7" id="KW-0489">Methyltransferase</keyword>
<feature type="transmembrane region" description="Helical" evidence="5">
    <location>
        <begin position="12"/>
        <end position="28"/>
    </location>
</feature>
<keyword evidence="8" id="KW-1185">Reference proteome</keyword>
<keyword evidence="4 5" id="KW-0472">Membrane</keyword>
<dbReference type="InterPro" id="IPR007318">
    <property type="entry name" value="Phopholipid_MeTrfase"/>
</dbReference>
<name>A0A2Y9AWS9_9RHOB</name>
<keyword evidence="2 5" id="KW-0812">Transmembrane</keyword>
<keyword evidence="3 5" id="KW-1133">Transmembrane helix</keyword>
<evidence type="ECO:0000256" key="3">
    <source>
        <dbReference type="ARBA" id="ARBA00022989"/>
    </source>
</evidence>
<dbReference type="EMBL" id="UETC01000005">
    <property type="protein sequence ID" value="SSA46539.1"/>
    <property type="molecule type" value="Genomic_DNA"/>
</dbReference>
<accession>A0A2Y9AWS9</accession>
<dbReference type="EMBL" id="QGDJ01000005">
    <property type="protein sequence ID" value="PWJ18017.1"/>
    <property type="molecule type" value="Genomic_DNA"/>
</dbReference>
<feature type="transmembrane region" description="Helical" evidence="5">
    <location>
        <begin position="40"/>
        <end position="64"/>
    </location>
</feature>
<protein>
    <submittedName>
        <fullName evidence="7">Protein-S-isoprenylcysteine O-methyltransferase Ste14</fullName>
    </submittedName>
</protein>
<evidence type="ECO:0000313" key="6">
    <source>
        <dbReference type="EMBL" id="PWJ18017.1"/>
    </source>
</evidence>
<evidence type="ECO:0000313" key="7">
    <source>
        <dbReference type="EMBL" id="SSA46539.1"/>
    </source>
</evidence>
<gene>
    <name evidence="6" type="ORF">BCF38_1054</name>
    <name evidence="7" type="ORF">SAMN05421539_1054</name>
</gene>
<dbReference type="RefSeq" id="WP_109564519.1">
    <property type="nucleotide sequence ID" value="NZ_QGDJ01000005.1"/>
</dbReference>
<organism evidence="7 9">
    <name type="scientific">Jannaschia seohaensis</name>
    <dbReference type="NCBI Taxonomy" id="475081"/>
    <lineage>
        <taxon>Bacteria</taxon>
        <taxon>Pseudomonadati</taxon>
        <taxon>Pseudomonadota</taxon>
        <taxon>Alphaproteobacteria</taxon>
        <taxon>Rhodobacterales</taxon>
        <taxon>Roseobacteraceae</taxon>
        <taxon>Jannaschia</taxon>
    </lineage>
</organism>
<evidence type="ECO:0000313" key="8">
    <source>
        <dbReference type="Proteomes" id="UP000245839"/>
    </source>
</evidence>
<evidence type="ECO:0000256" key="5">
    <source>
        <dbReference type="SAM" id="Phobius"/>
    </source>
</evidence>
<dbReference type="GO" id="GO:0012505">
    <property type="term" value="C:endomembrane system"/>
    <property type="evidence" value="ECO:0007669"/>
    <property type="project" value="UniProtKB-SubCell"/>
</dbReference>
<dbReference type="Proteomes" id="UP000251571">
    <property type="component" value="Unassembled WGS sequence"/>
</dbReference>
<dbReference type="Gene3D" id="1.20.120.1630">
    <property type="match status" value="1"/>
</dbReference>
<dbReference type="Proteomes" id="UP000245839">
    <property type="component" value="Unassembled WGS sequence"/>
</dbReference>
<reference evidence="7 9" key="1">
    <citation type="submission" date="2016-10" db="EMBL/GenBank/DDBJ databases">
        <authorList>
            <person name="Cai Z."/>
        </authorList>
    </citation>
    <scope>NUCLEOTIDE SEQUENCE [LARGE SCALE GENOMIC DNA]</scope>
    <source>
        <strain evidence="7 9">DSM 25227</strain>
    </source>
</reference>
<reference evidence="6 8" key="2">
    <citation type="submission" date="2018-03" db="EMBL/GenBank/DDBJ databases">
        <title>Genomic Encyclopedia of Archaeal and Bacterial Type Strains, Phase II (KMG-II): from individual species to whole genera.</title>
        <authorList>
            <person name="Goeker M."/>
        </authorList>
    </citation>
    <scope>NUCLEOTIDE SEQUENCE [LARGE SCALE GENOMIC DNA]</scope>
    <source>
        <strain evidence="6 8">DSM 25227</strain>
    </source>
</reference>
<dbReference type="OrthoDB" id="9811969at2"/>
<keyword evidence="7" id="KW-0808">Transferase</keyword>
<evidence type="ECO:0000313" key="9">
    <source>
        <dbReference type="Proteomes" id="UP000251571"/>
    </source>
</evidence>
<sequence>MNLARHLKGFPDLPPIWLLGALFCVWSLGRGPGPSAAGAIGQWLGGALIVAALALIGWAALWFLRKRTPIEPHHRPEALIVEGPYRISRNPIYLALVTIALGAALRQDSLLALLPVPGLWWVLDRRFAAPEEAGLRSAFGSAAEPYLKATRRWI</sequence>